<accession>A0A8A2V9C6</accession>
<protein>
    <submittedName>
        <fullName evidence="2">Uncharacterized protein</fullName>
    </submittedName>
</protein>
<dbReference type="Proteomes" id="UP000663203">
    <property type="component" value="Chromosome"/>
</dbReference>
<feature type="region of interest" description="Disordered" evidence="1">
    <location>
        <begin position="57"/>
        <end position="98"/>
    </location>
</feature>
<sequence length="181" mass="18650">MTGTAGGDGRVRAVDPVTDAEDRATFVYDAPANVDASRDVEATLRFGDGAPRAVTYDIRVMDRDGGGTDGDGNSDSGPAPTATITDVSANTGGSQDRYDVSLEATDADGNLDEVEFELRNPDTGDVVDAATATLDGDRDAATERLRARGSQRLAEYRIVATVADADGQTGRDDATVAGSGS</sequence>
<evidence type="ECO:0000313" key="3">
    <source>
        <dbReference type="Proteomes" id="UP000663203"/>
    </source>
</evidence>
<evidence type="ECO:0000313" key="2">
    <source>
        <dbReference type="EMBL" id="QSW98543.1"/>
    </source>
</evidence>
<dbReference type="RefSeq" id="WP_207288152.1">
    <property type="nucleotide sequence ID" value="NZ_CP071462.1"/>
</dbReference>
<gene>
    <name evidence="2" type="ORF">J0X25_14245</name>
</gene>
<dbReference type="AlphaFoldDB" id="A0A8A2V9C6"/>
<organism evidence="2 3">
    <name type="scientific">Haloterrigena alkaliphila</name>
    <dbReference type="NCBI Taxonomy" id="2816475"/>
    <lineage>
        <taxon>Archaea</taxon>
        <taxon>Methanobacteriati</taxon>
        <taxon>Methanobacteriota</taxon>
        <taxon>Stenosarchaea group</taxon>
        <taxon>Halobacteria</taxon>
        <taxon>Halobacteriales</taxon>
        <taxon>Natrialbaceae</taxon>
        <taxon>Haloterrigena</taxon>
    </lineage>
</organism>
<dbReference type="GeneID" id="63188488"/>
<reference evidence="2 3" key="1">
    <citation type="submission" date="2021-03" db="EMBL/GenBank/DDBJ databases">
        <title>Haloterrigena longa sp. nov. and Haloterrigena limicola sp. nov., extremely halophilic archaea isolated from a salt lake.</title>
        <authorList>
            <person name="Henglin C."/>
        </authorList>
    </citation>
    <scope>NUCLEOTIDE SEQUENCE [LARGE SCALE GENOMIC DNA]</scope>
    <source>
        <strain evidence="2 3">KZCA68</strain>
    </source>
</reference>
<keyword evidence="3" id="KW-1185">Reference proteome</keyword>
<dbReference type="EMBL" id="CP071462">
    <property type="protein sequence ID" value="QSW98543.1"/>
    <property type="molecule type" value="Genomic_DNA"/>
</dbReference>
<evidence type="ECO:0000256" key="1">
    <source>
        <dbReference type="SAM" id="MobiDB-lite"/>
    </source>
</evidence>
<name>A0A8A2V9C6_9EURY</name>
<proteinExistence type="predicted"/>
<feature type="compositionally biased region" description="Polar residues" evidence="1">
    <location>
        <begin position="82"/>
        <end position="94"/>
    </location>
</feature>
<dbReference type="KEGG" id="hakz:J0X25_14245"/>